<sequence>MLRLGNINLDQNPDLIQPPKIDDNIVCIRLIADSNDIIAADIVDVALSYSIAGIDVILEIPFETRAEFSNEPLASLVSNGAWSLSLLPPVKHSVVLANEYCKEVIVEWYKLWRSPVMRNFEQAIYPVTPFVEYLATSYLIDKNKAGLANEDIQELTELSQNPSHPYLLELIDNMRISVVNDFKDALELFIQQDDKGFYQDVDLLASIEI</sequence>
<gene>
    <name evidence="1" type="ORF">MNB_SUP05-SYMBIONT-5-268</name>
</gene>
<proteinExistence type="predicted"/>
<dbReference type="AlphaFoldDB" id="A0A1W1E503"/>
<dbReference type="EMBL" id="FPHZ01000197">
    <property type="protein sequence ID" value="SFV89045.1"/>
    <property type="molecule type" value="Genomic_DNA"/>
</dbReference>
<name>A0A1W1E503_9ZZZZ</name>
<organism evidence="1">
    <name type="scientific">hydrothermal vent metagenome</name>
    <dbReference type="NCBI Taxonomy" id="652676"/>
    <lineage>
        <taxon>unclassified sequences</taxon>
        <taxon>metagenomes</taxon>
        <taxon>ecological metagenomes</taxon>
    </lineage>
</organism>
<reference evidence="1" key="1">
    <citation type="submission" date="2016-10" db="EMBL/GenBank/DDBJ databases">
        <authorList>
            <person name="de Groot N.N."/>
        </authorList>
    </citation>
    <scope>NUCLEOTIDE SEQUENCE</scope>
</reference>
<protein>
    <submittedName>
        <fullName evidence="1">Uncharacterized protein</fullName>
    </submittedName>
</protein>
<evidence type="ECO:0000313" key="1">
    <source>
        <dbReference type="EMBL" id="SFV89045.1"/>
    </source>
</evidence>
<accession>A0A1W1E503</accession>